<evidence type="ECO:0000259" key="14">
    <source>
        <dbReference type="Pfam" id="PF00593"/>
    </source>
</evidence>
<dbReference type="SUPFAM" id="SSF56935">
    <property type="entry name" value="Porins"/>
    <property type="match status" value="1"/>
</dbReference>
<evidence type="ECO:0000259" key="15">
    <source>
        <dbReference type="Pfam" id="PF07715"/>
    </source>
</evidence>
<keyword evidence="5 11" id="KW-0812">Transmembrane</keyword>
<dbReference type="GO" id="GO:0015232">
    <property type="term" value="F:heme transmembrane transporter activity"/>
    <property type="evidence" value="ECO:0007669"/>
    <property type="project" value="InterPro"/>
</dbReference>
<keyword evidence="7 12" id="KW-0798">TonB box</keyword>
<evidence type="ECO:0000313" key="17">
    <source>
        <dbReference type="Proteomes" id="UP000773614"/>
    </source>
</evidence>
<dbReference type="NCBIfam" id="TIGR01786">
    <property type="entry name" value="TonB-hemlactrns"/>
    <property type="match status" value="1"/>
</dbReference>
<organism evidence="16 17">
    <name type="scientific">Propylenella binzhouense</name>
    <dbReference type="NCBI Taxonomy" id="2555902"/>
    <lineage>
        <taxon>Bacteria</taxon>
        <taxon>Pseudomonadati</taxon>
        <taxon>Pseudomonadota</taxon>
        <taxon>Alphaproteobacteria</taxon>
        <taxon>Hyphomicrobiales</taxon>
        <taxon>Propylenellaceae</taxon>
        <taxon>Propylenella</taxon>
    </lineage>
</organism>
<dbReference type="Proteomes" id="UP000773614">
    <property type="component" value="Unassembled WGS sequence"/>
</dbReference>
<keyword evidence="3 11" id="KW-0813">Transport</keyword>
<feature type="compositionally biased region" description="Low complexity" evidence="13">
    <location>
        <begin position="1"/>
        <end position="18"/>
    </location>
</feature>
<dbReference type="InterPro" id="IPR011276">
    <property type="entry name" value="TonB_haem/Hb_rcpt"/>
</dbReference>
<dbReference type="PROSITE" id="PS52016">
    <property type="entry name" value="TONB_DEPENDENT_REC_3"/>
    <property type="match status" value="1"/>
</dbReference>
<dbReference type="InterPro" id="IPR036942">
    <property type="entry name" value="Beta-barrel_TonB_sf"/>
</dbReference>
<dbReference type="AlphaFoldDB" id="A0A964WUW1"/>
<evidence type="ECO:0000256" key="10">
    <source>
        <dbReference type="ARBA" id="ARBA00023237"/>
    </source>
</evidence>
<protein>
    <submittedName>
        <fullName evidence="16">TonB-dependent hemoglobin/transferrin/lactoferrin family receptor</fullName>
    </submittedName>
</protein>
<keyword evidence="9 16" id="KW-0675">Receptor</keyword>
<evidence type="ECO:0000256" key="4">
    <source>
        <dbReference type="ARBA" id="ARBA00022452"/>
    </source>
</evidence>
<sequence>MSAVPAAAQDGQDGAAPGTESQTETAVDGVLLDAITIVASKTEERWIDTLASVSVVDAEDLERLQPTNAADIFFGMPGVTATQDANPTSMNINIRGLQDSGRVAVVVDGARRNFQINGHQNAAPIWIDPDLLDEVSVVRGPVSNIYGSGAIGGVVSFETKTASDFLRAGETAAASVKTRYETNGEGFTTTATAAARITDAFDAIGSFTYRDRGDYSDGDGDTVLGTGFEVVSGMAKATIRPAEFHEITLGWIGDAETWSDSLGEVDTDVAQNTLTAKYTYSDPGNDWVDLTASVYRNQTELTQKRLVDEEYFTGYDPSFGFPIFVTLPAGSRRNYDIATTGFDVYNTSRLQTGALRHTVTYGGDYFVDEVDTADSGGLDDVFNPSGDREAYGAFVQDRIEFSNWLEIVGAVRYDGYSLDGDGEGSSGDRFSPRLTLGVSPFEETGLRGLQVYGTYAEGYRAPTLNETLITGLHPVIYVPFTFLTNPGLKPETARTFEVGVNVKRDGIFTAEDGFRAKAAWFHNRVSDYIGMVGVSAAENAACPPYPNDPIPGISDCYQYQNIDEAEIEGFEAEAVYDMGWMFTGVRGSIIRGDNADTDEPLSTIPADQVTGMLGFRFLERRLTVGGELQFVAKQDRVPSDVPETDGYSLVNLFASYQPNENFRLDFRIDNLFDEAYANNLSPVLGTQLEEGFNATIAATIRFGG</sequence>
<dbReference type="Pfam" id="PF07715">
    <property type="entry name" value="Plug"/>
    <property type="match status" value="1"/>
</dbReference>
<dbReference type="PANTHER" id="PTHR30069:SF41">
    <property type="entry name" value="HEME_HEMOPEXIN UTILIZATION PROTEIN C"/>
    <property type="match status" value="1"/>
</dbReference>
<dbReference type="Gene3D" id="2.40.170.20">
    <property type="entry name" value="TonB-dependent receptor, beta-barrel domain"/>
    <property type="match status" value="1"/>
</dbReference>
<evidence type="ECO:0000256" key="6">
    <source>
        <dbReference type="ARBA" id="ARBA00022729"/>
    </source>
</evidence>
<feature type="domain" description="TonB-dependent receptor-like beta-barrel" evidence="14">
    <location>
        <begin position="206"/>
        <end position="671"/>
    </location>
</feature>
<dbReference type="OrthoDB" id="9796221at2"/>
<feature type="region of interest" description="Disordered" evidence="13">
    <location>
        <begin position="1"/>
        <end position="24"/>
    </location>
</feature>
<evidence type="ECO:0000256" key="11">
    <source>
        <dbReference type="PROSITE-ProRule" id="PRU01360"/>
    </source>
</evidence>
<keyword evidence="10 11" id="KW-0998">Cell outer membrane</keyword>
<dbReference type="Pfam" id="PF00593">
    <property type="entry name" value="TonB_dep_Rec_b-barrel"/>
    <property type="match status" value="1"/>
</dbReference>
<comment type="caution">
    <text evidence="16">The sequence shown here is derived from an EMBL/GenBank/DDBJ whole genome shotgun (WGS) entry which is preliminary data.</text>
</comment>
<dbReference type="GO" id="GO:0015344">
    <property type="term" value="F:siderophore uptake transmembrane transporter activity"/>
    <property type="evidence" value="ECO:0007669"/>
    <property type="project" value="TreeGrafter"/>
</dbReference>
<dbReference type="InterPro" id="IPR037066">
    <property type="entry name" value="Plug_dom_sf"/>
</dbReference>
<name>A0A964WUW1_9HYPH</name>
<proteinExistence type="inferred from homology"/>
<evidence type="ECO:0000256" key="8">
    <source>
        <dbReference type="ARBA" id="ARBA00023136"/>
    </source>
</evidence>
<keyword evidence="17" id="KW-1185">Reference proteome</keyword>
<dbReference type="GO" id="GO:0009279">
    <property type="term" value="C:cell outer membrane"/>
    <property type="evidence" value="ECO:0007669"/>
    <property type="project" value="UniProtKB-SubCell"/>
</dbReference>
<evidence type="ECO:0000256" key="5">
    <source>
        <dbReference type="ARBA" id="ARBA00022692"/>
    </source>
</evidence>
<dbReference type="Gene3D" id="2.170.130.10">
    <property type="entry name" value="TonB-dependent receptor, plug domain"/>
    <property type="match status" value="1"/>
</dbReference>
<comment type="similarity">
    <text evidence="2 11 12">Belongs to the TonB-dependent receptor family.</text>
</comment>
<dbReference type="PANTHER" id="PTHR30069">
    <property type="entry name" value="TONB-DEPENDENT OUTER MEMBRANE RECEPTOR"/>
    <property type="match status" value="1"/>
</dbReference>
<keyword evidence="4 11" id="KW-1134">Transmembrane beta strand</keyword>
<feature type="domain" description="TonB-dependent receptor plug" evidence="15">
    <location>
        <begin position="48"/>
        <end position="154"/>
    </location>
</feature>
<dbReference type="InterPro" id="IPR039426">
    <property type="entry name" value="TonB-dep_rcpt-like"/>
</dbReference>
<dbReference type="NCBIfam" id="TIGR01785">
    <property type="entry name" value="TonB-hemin"/>
    <property type="match status" value="1"/>
</dbReference>
<comment type="subcellular location">
    <subcellularLocation>
        <location evidence="1 11">Cell outer membrane</location>
        <topology evidence="1 11">Multi-pass membrane protein</topology>
    </subcellularLocation>
</comment>
<keyword evidence="6" id="KW-0732">Signal</keyword>
<dbReference type="GO" id="GO:0044718">
    <property type="term" value="P:siderophore transmembrane transport"/>
    <property type="evidence" value="ECO:0007669"/>
    <property type="project" value="TreeGrafter"/>
</dbReference>
<reference evidence="16" key="1">
    <citation type="submission" date="2019-03" db="EMBL/GenBank/DDBJ databases">
        <title>Afifella sp. nov., isolated from activated sludge.</title>
        <authorList>
            <person name="Li Q."/>
            <person name="Liu Y."/>
        </authorList>
    </citation>
    <scope>NUCLEOTIDE SEQUENCE</scope>
    <source>
        <strain evidence="16">L72</strain>
    </source>
</reference>
<dbReference type="InterPro" id="IPR010949">
    <property type="entry name" value="TonB_Hb/transfer/lactofer_rcpt"/>
</dbReference>
<evidence type="ECO:0000256" key="9">
    <source>
        <dbReference type="ARBA" id="ARBA00023170"/>
    </source>
</evidence>
<dbReference type="InterPro" id="IPR012910">
    <property type="entry name" value="Plug_dom"/>
</dbReference>
<keyword evidence="8 11" id="KW-0472">Membrane</keyword>
<accession>A0A964WUW1</accession>
<gene>
    <name evidence="16" type="ORF">E4O86_17095</name>
</gene>
<dbReference type="EMBL" id="SPKJ01000074">
    <property type="protein sequence ID" value="MYZ49428.1"/>
    <property type="molecule type" value="Genomic_DNA"/>
</dbReference>
<dbReference type="CDD" id="cd01347">
    <property type="entry name" value="ligand_gated_channel"/>
    <property type="match status" value="1"/>
</dbReference>
<evidence type="ECO:0000256" key="3">
    <source>
        <dbReference type="ARBA" id="ARBA00022448"/>
    </source>
</evidence>
<evidence type="ECO:0000256" key="12">
    <source>
        <dbReference type="RuleBase" id="RU003357"/>
    </source>
</evidence>
<evidence type="ECO:0000256" key="1">
    <source>
        <dbReference type="ARBA" id="ARBA00004571"/>
    </source>
</evidence>
<evidence type="ECO:0000256" key="13">
    <source>
        <dbReference type="SAM" id="MobiDB-lite"/>
    </source>
</evidence>
<evidence type="ECO:0000256" key="7">
    <source>
        <dbReference type="ARBA" id="ARBA00023077"/>
    </source>
</evidence>
<evidence type="ECO:0000313" key="16">
    <source>
        <dbReference type="EMBL" id="MYZ49428.1"/>
    </source>
</evidence>
<evidence type="ECO:0000256" key="2">
    <source>
        <dbReference type="ARBA" id="ARBA00009810"/>
    </source>
</evidence>
<dbReference type="InterPro" id="IPR000531">
    <property type="entry name" value="Beta-barrel_TonB"/>
</dbReference>